<dbReference type="SMART" id="SM00066">
    <property type="entry name" value="GAL4"/>
    <property type="match status" value="1"/>
</dbReference>
<dbReference type="InterPro" id="IPR007219">
    <property type="entry name" value="XnlR_reg_dom"/>
</dbReference>
<dbReference type="RefSeq" id="XP_056760824.1">
    <property type="nucleotide sequence ID" value="XM_056916070.1"/>
</dbReference>
<evidence type="ECO:0000259" key="7">
    <source>
        <dbReference type="PROSITE" id="PS50048"/>
    </source>
</evidence>
<dbReference type="CDD" id="cd12148">
    <property type="entry name" value="fungal_TF_MHR"/>
    <property type="match status" value="1"/>
</dbReference>
<reference evidence="8" key="2">
    <citation type="journal article" date="2023" name="IMA Fungus">
        <title>Comparative genomic study of the Penicillium genus elucidates a diverse pangenome and 15 lateral gene transfer events.</title>
        <authorList>
            <person name="Petersen C."/>
            <person name="Sorensen T."/>
            <person name="Nielsen M.R."/>
            <person name="Sondergaard T.E."/>
            <person name="Sorensen J.L."/>
            <person name="Fitzpatrick D.A."/>
            <person name="Frisvad J.C."/>
            <person name="Nielsen K.L."/>
        </authorList>
    </citation>
    <scope>NUCLEOTIDE SEQUENCE</scope>
    <source>
        <strain evidence="8">IBT 16125</strain>
    </source>
</reference>
<dbReference type="InterPro" id="IPR036864">
    <property type="entry name" value="Zn2-C6_fun-type_DNA-bd_sf"/>
</dbReference>
<proteinExistence type="predicted"/>
<protein>
    <recommendedName>
        <fullName evidence="7">Zn(2)-C6 fungal-type domain-containing protein</fullName>
    </recommendedName>
</protein>
<feature type="domain" description="Zn(2)-C6 fungal-type" evidence="7">
    <location>
        <begin position="21"/>
        <end position="51"/>
    </location>
</feature>
<dbReference type="AlphaFoldDB" id="A0AAD6BWC2"/>
<keyword evidence="2" id="KW-0805">Transcription regulation</keyword>
<evidence type="ECO:0000256" key="6">
    <source>
        <dbReference type="SAM" id="MobiDB-lite"/>
    </source>
</evidence>
<evidence type="ECO:0000313" key="8">
    <source>
        <dbReference type="EMBL" id="KAJ5433533.1"/>
    </source>
</evidence>
<dbReference type="PANTHER" id="PTHR47431:SF4">
    <property type="entry name" value="ZN(II)2CYS6 TRANSCRIPTION FACTOR (EUROFUNG)"/>
    <property type="match status" value="1"/>
</dbReference>
<dbReference type="Pfam" id="PF04082">
    <property type="entry name" value="Fungal_trans"/>
    <property type="match status" value="1"/>
</dbReference>
<dbReference type="InterPro" id="IPR001138">
    <property type="entry name" value="Zn2Cys6_DnaBD"/>
</dbReference>
<evidence type="ECO:0000256" key="2">
    <source>
        <dbReference type="ARBA" id="ARBA00023015"/>
    </source>
</evidence>
<dbReference type="GO" id="GO:0003677">
    <property type="term" value="F:DNA binding"/>
    <property type="evidence" value="ECO:0007669"/>
    <property type="project" value="UniProtKB-KW"/>
</dbReference>
<evidence type="ECO:0000256" key="5">
    <source>
        <dbReference type="ARBA" id="ARBA00023242"/>
    </source>
</evidence>
<dbReference type="GeneID" id="81606313"/>
<comment type="caution">
    <text evidence="8">The sequence shown here is derived from an EMBL/GenBank/DDBJ whole genome shotgun (WGS) entry which is preliminary data.</text>
</comment>
<dbReference type="PROSITE" id="PS00463">
    <property type="entry name" value="ZN2_CY6_FUNGAL_1"/>
    <property type="match status" value="1"/>
</dbReference>
<keyword evidence="5" id="KW-0539">Nucleus</keyword>
<accession>A0AAD6BWC2</accession>
<keyword evidence="4" id="KW-0804">Transcription</keyword>
<dbReference type="CDD" id="cd00067">
    <property type="entry name" value="GAL4"/>
    <property type="match status" value="1"/>
</dbReference>
<reference evidence="8" key="1">
    <citation type="submission" date="2022-12" db="EMBL/GenBank/DDBJ databases">
        <authorList>
            <person name="Petersen C."/>
        </authorList>
    </citation>
    <scope>NUCLEOTIDE SEQUENCE</scope>
    <source>
        <strain evidence="8">IBT 16125</strain>
    </source>
</reference>
<dbReference type="GO" id="GO:0008270">
    <property type="term" value="F:zinc ion binding"/>
    <property type="evidence" value="ECO:0007669"/>
    <property type="project" value="InterPro"/>
</dbReference>
<keyword evidence="9" id="KW-1185">Reference proteome</keyword>
<dbReference type="EMBL" id="JAPVEA010000009">
    <property type="protein sequence ID" value="KAJ5433533.1"/>
    <property type="molecule type" value="Genomic_DNA"/>
</dbReference>
<dbReference type="Proteomes" id="UP001213681">
    <property type="component" value="Unassembled WGS sequence"/>
</dbReference>
<feature type="region of interest" description="Disordered" evidence="6">
    <location>
        <begin position="53"/>
        <end position="79"/>
    </location>
</feature>
<dbReference type="Pfam" id="PF00172">
    <property type="entry name" value="Zn_clus"/>
    <property type="match status" value="1"/>
</dbReference>
<dbReference type="GO" id="GO:0006351">
    <property type="term" value="P:DNA-templated transcription"/>
    <property type="evidence" value="ECO:0007669"/>
    <property type="project" value="InterPro"/>
</dbReference>
<dbReference type="SMART" id="SM00906">
    <property type="entry name" value="Fungal_trans"/>
    <property type="match status" value="1"/>
</dbReference>
<dbReference type="Gene3D" id="4.10.240.10">
    <property type="entry name" value="Zn(2)-C6 fungal-type DNA-binding domain"/>
    <property type="match status" value="1"/>
</dbReference>
<feature type="compositionally biased region" description="Low complexity" evidence="6">
    <location>
        <begin position="61"/>
        <end position="77"/>
    </location>
</feature>
<sequence>MAAMENQGAQPPMRATRSSLACAPCRYKHLRCDGKKPVCTRCSVGKKECTYHASRRRGNPRSRLSQESSTTTLSESSPAPAFDDQGCFNLLPSATFNTNHVHSSQATSESITLGLYYEFFHSAHPCVLPRQSLNNYSKGQEIQPLLLVMNYIGSLFATSTSTESLQQEIQNYLVSLRSRTRSVTGFDVQAVLLYSIAIYWCNEPDTGVDLLDEAIRLALELGINRQEFAQENSRGDPILAESWRRTWWQIYITDAHIAGSTHKFPFRTSNIEMTVDLPCEELDYELGNIPRPRCLQEYDNREFFSDDEVGFSSYAELIGLTRGIDQALLPGATSNVQMYSSMCSNADTSVTAWHSFLPNSKRTILRPDGTVDEVMFKAEFIMDTYTVEIHRPMSSLAYSAIESVSRCAPRAPSNDFNCSNSAERQLHTMKCLAAIDKLEYLLTLPTNISAHSPFIICMLANVTIAHLSACRFVLEGQKRAQCREKIRLTMGTLKRLSDYWTLGKRTYRELGIIAREILCLMDNTLAPAPEPRPPLDERFGEGAVDLNSLGLLPGPDFDFCAFFDSSITGAMEETRLLV</sequence>
<dbReference type="SUPFAM" id="SSF57701">
    <property type="entry name" value="Zn2/Cys6 DNA-binding domain"/>
    <property type="match status" value="1"/>
</dbReference>
<gene>
    <name evidence="8" type="ORF">N7458_012689</name>
</gene>
<keyword evidence="3" id="KW-0238">DNA-binding</keyword>
<dbReference type="PANTHER" id="PTHR47431">
    <property type="entry name" value="ZN(II)2CYS6 TRANSCRIPTION FACTOR (EUROFUNG)-RELATED"/>
    <property type="match status" value="1"/>
</dbReference>
<dbReference type="PROSITE" id="PS50048">
    <property type="entry name" value="ZN2_CY6_FUNGAL_2"/>
    <property type="match status" value="1"/>
</dbReference>
<keyword evidence="1" id="KW-0479">Metal-binding</keyword>
<name>A0AAD6BWC2_9EURO</name>
<organism evidence="8 9">
    <name type="scientific">Penicillium daleae</name>
    <dbReference type="NCBI Taxonomy" id="63821"/>
    <lineage>
        <taxon>Eukaryota</taxon>
        <taxon>Fungi</taxon>
        <taxon>Dikarya</taxon>
        <taxon>Ascomycota</taxon>
        <taxon>Pezizomycotina</taxon>
        <taxon>Eurotiomycetes</taxon>
        <taxon>Eurotiomycetidae</taxon>
        <taxon>Eurotiales</taxon>
        <taxon>Aspergillaceae</taxon>
        <taxon>Penicillium</taxon>
    </lineage>
</organism>
<evidence type="ECO:0000256" key="1">
    <source>
        <dbReference type="ARBA" id="ARBA00022723"/>
    </source>
</evidence>
<evidence type="ECO:0000256" key="3">
    <source>
        <dbReference type="ARBA" id="ARBA00023125"/>
    </source>
</evidence>
<dbReference type="GO" id="GO:0000981">
    <property type="term" value="F:DNA-binding transcription factor activity, RNA polymerase II-specific"/>
    <property type="evidence" value="ECO:0007669"/>
    <property type="project" value="InterPro"/>
</dbReference>
<evidence type="ECO:0000313" key="9">
    <source>
        <dbReference type="Proteomes" id="UP001213681"/>
    </source>
</evidence>
<evidence type="ECO:0000256" key="4">
    <source>
        <dbReference type="ARBA" id="ARBA00023163"/>
    </source>
</evidence>